<dbReference type="PANTHER" id="PTHR43591">
    <property type="entry name" value="METHYLTRANSFERASE"/>
    <property type="match status" value="1"/>
</dbReference>
<proteinExistence type="inferred from homology"/>
<organism evidence="3 4">
    <name type="scientific">Colletotrichum chlorophyti</name>
    <dbReference type="NCBI Taxonomy" id="708187"/>
    <lineage>
        <taxon>Eukaryota</taxon>
        <taxon>Fungi</taxon>
        <taxon>Dikarya</taxon>
        <taxon>Ascomycota</taxon>
        <taxon>Pezizomycotina</taxon>
        <taxon>Sordariomycetes</taxon>
        <taxon>Hypocreomycetidae</taxon>
        <taxon>Glomerellales</taxon>
        <taxon>Glomerellaceae</taxon>
        <taxon>Colletotrichum</taxon>
    </lineage>
</organism>
<evidence type="ECO:0000313" key="3">
    <source>
        <dbReference type="EMBL" id="OLN95530.1"/>
    </source>
</evidence>
<dbReference type="EMBL" id="MPGH01000034">
    <property type="protein sequence ID" value="OLN95530.1"/>
    <property type="molecule type" value="Genomic_DNA"/>
</dbReference>
<keyword evidence="3" id="KW-0489">Methyltransferase</keyword>
<dbReference type="AlphaFoldDB" id="A0A1Q8S291"/>
<dbReference type="PANTHER" id="PTHR43591:SF24">
    <property type="entry name" value="2-METHOXY-6-POLYPRENYL-1,4-BENZOQUINOL METHYLASE, MITOCHONDRIAL"/>
    <property type="match status" value="1"/>
</dbReference>
<comment type="caution">
    <text evidence="3">The sequence shown here is derived from an EMBL/GenBank/DDBJ whole genome shotgun (WGS) entry which is preliminary data.</text>
</comment>
<evidence type="ECO:0000256" key="1">
    <source>
        <dbReference type="ARBA" id="ARBA00038158"/>
    </source>
</evidence>
<dbReference type="STRING" id="708187.A0A1Q8S291"/>
<dbReference type="GO" id="GO:0032259">
    <property type="term" value="P:methylation"/>
    <property type="evidence" value="ECO:0007669"/>
    <property type="project" value="UniProtKB-KW"/>
</dbReference>
<evidence type="ECO:0000313" key="4">
    <source>
        <dbReference type="Proteomes" id="UP000186583"/>
    </source>
</evidence>
<sequence length="266" mass="30744">MASDPQTVPLDTSFLETITYQGREYQRYAVDNGAYFAPIDEVKEMTSSWKRFVSWLIRLTGYQDEIERLQLMHVVLSIVFENRLLFPPVTRPRRILECGSGTCDWAIDVAQQYPTCEVVAIDICPHIWPDETQTPPNLNLQVDDLNGRFTFPSNHFDLVHSQMMAGGIHSDRWRDYFRDIFRVLRPGGWCQMVEIYFNAQSDNGTLTQNHALPRWSRLYLDSVQPYKDPRAPLQMQAWMQSAGFDSVETQMIPLPMCGWSSGTAYS</sequence>
<dbReference type="Pfam" id="PF13649">
    <property type="entry name" value="Methyltransf_25"/>
    <property type="match status" value="1"/>
</dbReference>
<dbReference type="Gene3D" id="3.40.50.150">
    <property type="entry name" value="Vaccinia Virus protein VP39"/>
    <property type="match status" value="1"/>
</dbReference>
<dbReference type="CDD" id="cd02440">
    <property type="entry name" value="AdoMet_MTases"/>
    <property type="match status" value="1"/>
</dbReference>
<reference evidence="3 4" key="1">
    <citation type="submission" date="2016-11" db="EMBL/GenBank/DDBJ databases">
        <title>Draft Genome Assembly of Colletotrichum chlorophyti a pathogen of herbaceous plants.</title>
        <authorList>
            <person name="Gan P."/>
            <person name="Narusaka M."/>
            <person name="Tsushima A."/>
            <person name="Narusaka Y."/>
            <person name="Takano Y."/>
            <person name="Shirasu K."/>
        </authorList>
    </citation>
    <scope>NUCLEOTIDE SEQUENCE [LARGE SCALE GENOMIC DNA]</scope>
    <source>
        <strain evidence="3 4">NTL11</strain>
    </source>
</reference>
<dbReference type="SUPFAM" id="SSF53335">
    <property type="entry name" value="S-adenosyl-L-methionine-dependent methyltransferases"/>
    <property type="match status" value="1"/>
</dbReference>
<name>A0A1Q8S291_9PEZI</name>
<evidence type="ECO:0000259" key="2">
    <source>
        <dbReference type="Pfam" id="PF13649"/>
    </source>
</evidence>
<dbReference type="Proteomes" id="UP000186583">
    <property type="component" value="Unassembled WGS sequence"/>
</dbReference>
<dbReference type="InterPro" id="IPR041698">
    <property type="entry name" value="Methyltransf_25"/>
</dbReference>
<protein>
    <submittedName>
        <fullName evidence="3">Demethylmenaquinone methyltransferase 3</fullName>
    </submittedName>
</protein>
<accession>A0A1Q8S291</accession>
<keyword evidence="4" id="KW-1185">Reference proteome</keyword>
<feature type="domain" description="Methyltransferase" evidence="2">
    <location>
        <begin position="95"/>
        <end position="188"/>
    </location>
</feature>
<gene>
    <name evidence="3" type="ORF">CCHL11_04925</name>
</gene>
<comment type="similarity">
    <text evidence="1">Belongs to the methyltransferase superfamily. LaeA methyltransferase family.</text>
</comment>
<dbReference type="OrthoDB" id="506498at2759"/>
<dbReference type="GO" id="GO:0008168">
    <property type="term" value="F:methyltransferase activity"/>
    <property type="evidence" value="ECO:0007669"/>
    <property type="project" value="UniProtKB-KW"/>
</dbReference>
<keyword evidence="3" id="KW-0808">Transferase</keyword>
<dbReference type="InterPro" id="IPR029063">
    <property type="entry name" value="SAM-dependent_MTases_sf"/>
</dbReference>